<evidence type="ECO:0000256" key="1">
    <source>
        <dbReference type="ARBA" id="ARBA00004141"/>
    </source>
</evidence>
<dbReference type="GO" id="GO:0097108">
    <property type="term" value="F:hedgehog family protein binding"/>
    <property type="evidence" value="ECO:0007669"/>
    <property type="project" value="TreeGrafter"/>
</dbReference>
<accession>Q007R7</accession>
<feature type="transmembrane region" description="Helical" evidence="9">
    <location>
        <begin position="745"/>
        <end position="767"/>
    </location>
</feature>
<comment type="similarity">
    <text evidence="2">Belongs to the patched family.</text>
</comment>
<feature type="domain" description="SSD" evidence="10">
    <location>
        <begin position="426"/>
        <end position="585"/>
    </location>
</feature>
<comment type="subcellular location">
    <subcellularLocation>
        <location evidence="1">Membrane</location>
        <topology evidence="1">Multi-pass membrane protein</topology>
    </subcellularLocation>
</comment>
<dbReference type="Pfam" id="PF12349">
    <property type="entry name" value="Sterol-sensing"/>
    <property type="match status" value="1"/>
</dbReference>
<keyword evidence="5 9" id="KW-0472">Membrane</keyword>
<evidence type="ECO:0000256" key="8">
    <source>
        <dbReference type="SAM" id="MobiDB-lite"/>
    </source>
</evidence>
<evidence type="ECO:0000256" key="7">
    <source>
        <dbReference type="ARBA" id="ARBA00023180"/>
    </source>
</evidence>
<keyword evidence="7" id="KW-0325">Glycoprotein</keyword>
<dbReference type="PANTHER" id="PTHR46022:SF1">
    <property type="entry name" value="PROTEIN PATCHED"/>
    <property type="match status" value="1"/>
</dbReference>
<evidence type="ECO:0000256" key="9">
    <source>
        <dbReference type="SAM" id="Phobius"/>
    </source>
</evidence>
<protein>
    <submittedName>
        <fullName evidence="11">Patched protein</fullName>
    </submittedName>
</protein>
<evidence type="ECO:0000259" key="10">
    <source>
        <dbReference type="PROSITE" id="PS50156"/>
    </source>
</evidence>
<feature type="compositionally biased region" description="Polar residues" evidence="8">
    <location>
        <begin position="1266"/>
        <end position="1283"/>
    </location>
</feature>
<evidence type="ECO:0000256" key="3">
    <source>
        <dbReference type="ARBA" id="ARBA00022692"/>
    </source>
</evidence>
<keyword evidence="3 9" id="KW-0812">Transmembrane</keyword>
<evidence type="ECO:0000256" key="5">
    <source>
        <dbReference type="ARBA" id="ARBA00023136"/>
    </source>
</evidence>
<dbReference type="FunFam" id="1.20.1640.10:FF:000048">
    <property type="entry name" value="protein patched homolog 1 isoform X2"/>
    <property type="match status" value="1"/>
</dbReference>
<feature type="region of interest" description="Disordered" evidence="8">
    <location>
        <begin position="1185"/>
        <end position="1205"/>
    </location>
</feature>
<organism evidence="11">
    <name type="scientific">Lytechinus variegatus</name>
    <name type="common">Green sea urchin</name>
    <name type="synonym">Echinus variegatus</name>
    <dbReference type="NCBI Taxonomy" id="7654"/>
    <lineage>
        <taxon>Eukaryota</taxon>
        <taxon>Metazoa</taxon>
        <taxon>Echinodermata</taxon>
        <taxon>Eleutherozoa</taxon>
        <taxon>Echinozoa</taxon>
        <taxon>Echinoidea</taxon>
        <taxon>Euechinoidea</taxon>
        <taxon>Echinacea</taxon>
        <taxon>Temnopleuroida</taxon>
        <taxon>Toxopneustidae</taxon>
        <taxon>Lytechinus</taxon>
    </lineage>
</organism>
<dbReference type="InterPro" id="IPR004766">
    <property type="entry name" value="TM_rcpt_patched"/>
</dbReference>
<feature type="transmembrane region" description="Helical" evidence="9">
    <location>
        <begin position="1051"/>
        <end position="1071"/>
    </location>
</feature>
<feature type="transmembrane region" description="Helical" evidence="9">
    <location>
        <begin position="1023"/>
        <end position="1044"/>
    </location>
</feature>
<feature type="transmembrane region" description="Helical" evidence="9">
    <location>
        <begin position="531"/>
        <end position="554"/>
    </location>
</feature>
<dbReference type="GO" id="GO:0008158">
    <property type="term" value="F:hedgehog receptor activity"/>
    <property type="evidence" value="ECO:0007669"/>
    <property type="project" value="InterPro"/>
</dbReference>
<feature type="compositionally biased region" description="Polar residues" evidence="8">
    <location>
        <begin position="1311"/>
        <end position="1321"/>
    </location>
</feature>
<dbReference type="GO" id="GO:0045879">
    <property type="term" value="P:negative regulation of smoothened signaling pathway"/>
    <property type="evidence" value="ECO:0007669"/>
    <property type="project" value="TreeGrafter"/>
</dbReference>
<dbReference type="InterPro" id="IPR000731">
    <property type="entry name" value="SSD"/>
</dbReference>
<dbReference type="GO" id="GO:0005119">
    <property type="term" value="F:smoothened binding"/>
    <property type="evidence" value="ECO:0007669"/>
    <property type="project" value="TreeGrafter"/>
</dbReference>
<dbReference type="PANTHER" id="PTHR46022">
    <property type="entry name" value="PROTEIN PATCHED"/>
    <property type="match status" value="1"/>
</dbReference>
<reference evidence="11" key="1">
    <citation type="submission" date="2006-08" db="EMBL/GenBank/DDBJ databases">
        <title>Genomics and expression profiles of the Hedgehog and Notch signaling pathways in sea urchin development.</title>
        <authorList>
            <person name="Walton K.D."/>
            <person name="Croce J.C."/>
            <person name="Glenn T.D."/>
            <person name="Wu S.-Y."/>
            <person name="McClay D.R."/>
        </authorList>
    </citation>
    <scope>NUCLEOTIDE SEQUENCE</scope>
</reference>
<dbReference type="EMBL" id="DQ916038">
    <property type="protein sequence ID" value="ABJ09405.1"/>
    <property type="molecule type" value="mRNA"/>
</dbReference>
<proteinExistence type="evidence at transcript level"/>
<dbReference type="SUPFAM" id="SSF82866">
    <property type="entry name" value="Multidrug efflux transporter AcrB transmembrane domain"/>
    <property type="match status" value="2"/>
</dbReference>
<feature type="transmembrane region" description="Helical" evidence="9">
    <location>
        <begin position="560"/>
        <end position="585"/>
    </location>
</feature>
<feature type="region of interest" description="Disordered" evidence="8">
    <location>
        <begin position="678"/>
        <end position="697"/>
    </location>
</feature>
<feature type="region of interest" description="Disordered" evidence="8">
    <location>
        <begin position="1261"/>
        <end position="1336"/>
    </location>
</feature>
<evidence type="ECO:0000256" key="4">
    <source>
        <dbReference type="ARBA" id="ARBA00022989"/>
    </source>
</evidence>
<feature type="transmembrane region" description="Helical" evidence="9">
    <location>
        <begin position="458"/>
        <end position="484"/>
    </location>
</feature>
<dbReference type="GO" id="GO:0005886">
    <property type="term" value="C:plasma membrane"/>
    <property type="evidence" value="ECO:0007669"/>
    <property type="project" value="TreeGrafter"/>
</dbReference>
<dbReference type="OrthoDB" id="5873834at2759"/>
<sequence length="1416" mass="157970">MERWAVPATPDSEDGRLSTPGLPEDYVYEELLTRTSWCNADYAYKQVDRGKAQGNKAALWLRSKLQGFLFSLGCYLQIHSGKALFLGLVILGACAVGLKLTKIETNVEKLWVQVGGRLQQEFEYTEATSGERAWGAPSQIIVPTPKKDGENILTQSALLQHVRSAVLATQVEVDMYGVTWSFKDVCFITEYPSFEDHLIDSIIENIIPCTIITPLDCFWEGAKLLGPERPIQIPNYNKTLRWTTLDPLGLLKIFEGYEEYFSPEAFRDIINRTGIGHAYQVKPCLNPLDQECPDMAPNKLSGEIPNIAAHLTGGCAGFASRYMQWPEELLLGGVSKNQSGTVESAEALQTIIQLRGEKDMYEAWKNNIKVSEVKWTEEKPKQFSMSGREKFTNIVRNSSISNTTQDINALSSASLEDLLQDFSRTSVVRVAMGYAIMTMYATLTMMKLYDGVRSQGGLGLFGVLLVAGSVAAGLGFCALIGIIFNASTTQVLPFLALGVGVDDMFLLAHTSTSIPSEIPLRHKTGEILRRAGVSIILTSVNNICAFMAAAIIPIPALRSLAFQLVIVLTFNLLVMLLVFPAILALDAERREEKRIDLLCCVQSQQAHRVIRVQPRPLCGGSDPYRESPLPNRFSRKSPRRSSPNRTTDVTLHSTVQTITHAPTDGYSGQCVTEVIPTASTTTDRTTPLPPYDSAPPSTAASVASMRTLLKAQKMSFGDCLKKLRFWRWNFSEFARDCYAPFLQQTFVKVTVIVLFTCLLGVSIYGVLIMEDGLEITDVVPRGTREEEFLTVQSQYFSFYNMYAVTQEDFDYASRQKQLYAFHNAFSAIPETIREADGSLPTFWLQMFRDWLLEMQEAFDLEKQRYSIKTDRWYPNATDKGVIAYKMILQTGIPESPADINRYHTGRLVDENGVIYANGFYNYLTVWYNYGTISYTASSGNLHPAPPSWTPVGKADLDVTIPKANPLNYTQLPFYLNNLNTTQKVVSVIKAIRNISDYYTSEGLPNYPLGVPFTFWEQYIHLRFYLALSLVSLLGASFIIVALMLVNPWASLILVFVLGMITVELFGFMGLIGLKLSAIPAATLIVSVGIGVEFTLHTCYAFLTTIGNRERRVTFALEHTFAPVLDGAVSTLLGVVMLAGAEFDFIVSYFFYVFLALIILGVLNGLVLLPVLLSLFGPHGEVQPVANANRLPSPTTPPTPPTERATRLRHCRWDSEPPAGSYPAAIVREDVCSNSEHIEIHPPEVVVETSVHHPHLVTEMIHRTKGHANSPNSQRTRPQRTSSKYPHRQHHQHHHHPHHQYPHHHHQHPHCSRQSFPFSTNNSSSSSSSSLNKDSPHLARHVTTVTATARVSIVHGNTCTVGEERRYPRRGSRGEDTVFSESKERDVKLECIEAGEEEQRAKKTEDSGSDKIQDSTV</sequence>
<evidence type="ECO:0000256" key="6">
    <source>
        <dbReference type="ARBA" id="ARBA00023170"/>
    </source>
</evidence>
<feature type="transmembrane region" description="Helical" evidence="9">
    <location>
        <begin position="427"/>
        <end position="446"/>
    </location>
</feature>
<dbReference type="PROSITE" id="PS50156">
    <property type="entry name" value="SSD"/>
    <property type="match status" value="1"/>
</dbReference>
<feature type="transmembrane region" description="Helical" evidence="9">
    <location>
        <begin position="1148"/>
        <end position="1172"/>
    </location>
</feature>
<dbReference type="InterPro" id="IPR053958">
    <property type="entry name" value="HMGCR/SNAP/NPC1-like_SSD"/>
</dbReference>
<evidence type="ECO:0000256" key="2">
    <source>
        <dbReference type="ARBA" id="ARBA00005585"/>
    </source>
</evidence>
<feature type="region of interest" description="Disordered" evidence="8">
    <location>
        <begin position="621"/>
        <end position="649"/>
    </location>
</feature>
<feature type="region of interest" description="Disordered" evidence="8">
    <location>
        <begin position="1363"/>
        <end position="1416"/>
    </location>
</feature>
<keyword evidence="6" id="KW-0675">Receptor</keyword>
<evidence type="ECO:0000313" key="11">
    <source>
        <dbReference type="EMBL" id="ABJ09405.1"/>
    </source>
</evidence>
<feature type="compositionally biased region" description="Basic residues" evidence="8">
    <location>
        <begin position="1284"/>
        <end position="1310"/>
    </location>
</feature>
<keyword evidence="4 9" id="KW-1133">Transmembrane helix</keyword>
<dbReference type="Gene3D" id="1.20.1640.10">
    <property type="entry name" value="Multidrug efflux transporter AcrB transmembrane domain"/>
    <property type="match status" value="2"/>
</dbReference>
<name>Q007R7_LYTVA</name>
<dbReference type="NCBIfam" id="TIGR00918">
    <property type="entry name" value="2A060602"/>
    <property type="match status" value="1"/>
</dbReference>
<feature type="transmembrane region" description="Helical" evidence="9">
    <location>
        <begin position="1077"/>
        <end position="1102"/>
    </location>
</feature>